<name>A0A9X2GXZ9_9ACTN</name>
<gene>
    <name evidence="1" type="ORF">HD597_012866</name>
</gene>
<protein>
    <submittedName>
        <fullName evidence="1">Uncharacterized protein</fullName>
    </submittedName>
</protein>
<organism evidence="1 2">
    <name type="scientific">Nonomuraea thailandensis</name>
    <dbReference type="NCBI Taxonomy" id="1188745"/>
    <lineage>
        <taxon>Bacteria</taxon>
        <taxon>Bacillati</taxon>
        <taxon>Actinomycetota</taxon>
        <taxon>Actinomycetes</taxon>
        <taxon>Streptosporangiales</taxon>
        <taxon>Streptosporangiaceae</taxon>
        <taxon>Nonomuraea</taxon>
    </lineage>
</organism>
<sequence>MRRRPPRRRERPRPDWTVLARLAAALADLARTILATLE</sequence>
<dbReference type="AlphaFoldDB" id="A0A9X2GXZ9"/>
<keyword evidence="2" id="KW-1185">Reference proteome</keyword>
<accession>A0A9X2GXZ9</accession>
<reference evidence="1" key="1">
    <citation type="submission" date="2022-06" db="EMBL/GenBank/DDBJ databases">
        <title>Sequencing the genomes of 1000 actinobacteria strains.</title>
        <authorList>
            <person name="Klenk H.-P."/>
        </authorList>
    </citation>
    <scope>NUCLEOTIDE SEQUENCE</scope>
    <source>
        <strain evidence="1">DSM 46694</strain>
    </source>
</reference>
<dbReference type="Proteomes" id="UP001139648">
    <property type="component" value="Unassembled WGS sequence"/>
</dbReference>
<evidence type="ECO:0000313" key="2">
    <source>
        <dbReference type="Proteomes" id="UP001139648"/>
    </source>
</evidence>
<dbReference type="EMBL" id="JAMZEB010000004">
    <property type="protein sequence ID" value="MCP2365762.1"/>
    <property type="molecule type" value="Genomic_DNA"/>
</dbReference>
<comment type="caution">
    <text evidence="1">The sequence shown here is derived from an EMBL/GenBank/DDBJ whole genome shotgun (WGS) entry which is preliminary data.</text>
</comment>
<proteinExistence type="predicted"/>
<evidence type="ECO:0000313" key="1">
    <source>
        <dbReference type="EMBL" id="MCP2365762.1"/>
    </source>
</evidence>